<evidence type="ECO:0000313" key="2">
    <source>
        <dbReference type="Proteomes" id="UP001228171"/>
    </source>
</evidence>
<dbReference type="RefSeq" id="WP_305936008.1">
    <property type="nucleotide sequence ID" value="NZ_JAVAJI010000025.1"/>
</dbReference>
<keyword evidence="2" id="KW-1185">Reference proteome</keyword>
<dbReference type="EMBL" id="JAVAJI010000025">
    <property type="protein sequence ID" value="MDP4545793.1"/>
    <property type="molecule type" value="Genomic_DNA"/>
</dbReference>
<accession>A0ABT9HJ50</accession>
<dbReference type="Proteomes" id="UP001228171">
    <property type="component" value="Unassembled WGS sequence"/>
</dbReference>
<organism evidence="1 2">
    <name type="scientific">Psychrobacter faecalis</name>
    <dbReference type="NCBI Taxonomy" id="180588"/>
    <lineage>
        <taxon>Bacteria</taxon>
        <taxon>Pseudomonadati</taxon>
        <taxon>Pseudomonadota</taxon>
        <taxon>Gammaproteobacteria</taxon>
        <taxon>Moraxellales</taxon>
        <taxon>Moraxellaceae</taxon>
        <taxon>Psychrobacter</taxon>
    </lineage>
</organism>
<evidence type="ECO:0000313" key="1">
    <source>
        <dbReference type="EMBL" id="MDP4545793.1"/>
    </source>
</evidence>
<reference evidence="1 2" key="1">
    <citation type="submission" date="2023-08" db="EMBL/GenBank/DDBJ databases">
        <authorList>
            <person name="Kumar R."/>
        </authorList>
    </citation>
    <scope>NUCLEOTIDE SEQUENCE [LARGE SCALE GENOMIC DNA]</scope>
    <source>
        <strain evidence="1 2">LUR13</strain>
    </source>
</reference>
<sequence>MQQSVINLGKRLIDNFKDDEVDEITAWMCNYIAEKILLAEQTDNEFTKQECFDTILKLWERHSSFPDGKRPFENLEPILETLNSLNPNNQNSRYLSNPFAQLSLAKNDTDSKNWLDISKVLDKTARILIYFCIDQVIKETIDEDTKSWLNEIVQPLEDPVANIRFLYPDEDESKANQDKIESLRGKLAIMEEFKLFSENIVRAIEDEISDLENI</sequence>
<gene>
    <name evidence="1" type="ORF">Q8P09_11980</name>
</gene>
<proteinExistence type="predicted"/>
<name>A0ABT9HJ50_9GAMM</name>
<protein>
    <submittedName>
        <fullName evidence="1">Uncharacterized protein</fullName>
    </submittedName>
</protein>
<comment type="caution">
    <text evidence="1">The sequence shown here is derived from an EMBL/GenBank/DDBJ whole genome shotgun (WGS) entry which is preliminary data.</text>
</comment>